<dbReference type="EMBL" id="JAAONZ010000006">
    <property type="protein sequence ID" value="NHO66008.1"/>
    <property type="molecule type" value="Genomic_DNA"/>
</dbReference>
<dbReference type="SUPFAM" id="SSF52518">
    <property type="entry name" value="Thiamin diphosphate-binding fold (THDP-binding)"/>
    <property type="match status" value="2"/>
</dbReference>
<dbReference type="Pfam" id="PF02775">
    <property type="entry name" value="TPP_enzyme_C"/>
    <property type="match status" value="1"/>
</dbReference>
<feature type="domain" description="Thiamine pyrophosphate enzyme TPP-binding" evidence="6">
    <location>
        <begin position="393"/>
        <end position="543"/>
    </location>
</feature>
<protein>
    <submittedName>
        <fullName evidence="8">Thiamine pyrophosphate-binding protein</fullName>
    </submittedName>
</protein>
<dbReference type="PANTHER" id="PTHR18968:SF166">
    <property type="entry name" value="2-HYDROXYACYL-COA LYASE 2"/>
    <property type="match status" value="1"/>
</dbReference>
<organism evidence="8 9">
    <name type="scientific">Pseudomaricurvus hydrocarbonicus</name>
    <dbReference type="NCBI Taxonomy" id="1470433"/>
    <lineage>
        <taxon>Bacteria</taxon>
        <taxon>Pseudomonadati</taxon>
        <taxon>Pseudomonadota</taxon>
        <taxon>Gammaproteobacteria</taxon>
        <taxon>Cellvibrionales</taxon>
        <taxon>Cellvibrionaceae</taxon>
        <taxon>Pseudomaricurvus</taxon>
    </lineage>
</organism>
<comment type="caution">
    <text evidence="8">The sequence shown here is derived from an EMBL/GenBank/DDBJ whole genome shotgun (WGS) entry which is preliminary data.</text>
</comment>
<comment type="similarity">
    <text evidence="2 4">Belongs to the TPP enzyme family.</text>
</comment>
<dbReference type="Gene3D" id="3.40.50.1220">
    <property type="entry name" value="TPP-binding domain"/>
    <property type="match status" value="1"/>
</dbReference>
<dbReference type="Pfam" id="PF00205">
    <property type="entry name" value="TPP_enzyme_M"/>
    <property type="match status" value="1"/>
</dbReference>
<dbReference type="GO" id="GO:0030976">
    <property type="term" value="F:thiamine pyrophosphate binding"/>
    <property type="evidence" value="ECO:0007669"/>
    <property type="project" value="InterPro"/>
</dbReference>
<dbReference type="Proteomes" id="UP000787472">
    <property type="component" value="Unassembled WGS sequence"/>
</dbReference>
<name>A0A9E5MM14_9GAMM</name>
<feature type="domain" description="Thiamine pyrophosphate enzyme N-terminal TPP-binding" evidence="7">
    <location>
        <begin position="5"/>
        <end position="107"/>
    </location>
</feature>
<accession>A0A9E5MM14</accession>
<dbReference type="InterPro" id="IPR012001">
    <property type="entry name" value="Thiamin_PyroP_enz_TPP-bd_dom"/>
</dbReference>
<dbReference type="GO" id="GO:0003984">
    <property type="term" value="F:acetolactate synthase activity"/>
    <property type="evidence" value="ECO:0007669"/>
    <property type="project" value="TreeGrafter"/>
</dbReference>
<dbReference type="GO" id="GO:0009097">
    <property type="term" value="P:isoleucine biosynthetic process"/>
    <property type="evidence" value="ECO:0007669"/>
    <property type="project" value="TreeGrafter"/>
</dbReference>
<evidence type="ECO:0000259" key="6">
    <source>
        <dbReference type="Pfam" id="PF02775"/>
    </source>
</evidence>
<gene>
    <name evidence="8" type="ORF">G8770_10680</name>
</gene>
<dbReference type="Gene3D" id="3.40.50.970">
    <property type="match status" value="2"/>
</dbReference>
<evidence type="ECO:0000259" key="5">
    <source>
        <dbReference type="Pfam" id="PF00205"/>
    </source>
</evidence>
<dbReference type="InterPro" id="IPR029035">
    <property type="entry name" value="DHS-like_NAD/FAD-binding_dom"/>
</dbReference>
<dbReference type="Pfam" id="PF02776">
    <property type="entry name" value="TPP_enzyme_N"/>
    <property type="match status" value="1"/>
</dbReference>
<evidence type="ECO:0000256" key="2">
    <source>
        <dbReference type="ARBA" id="ARBA00007812"/>
    </source>
</evidence>
<evidence type="ECO:0000256" key="3">
    <source>
        <dbReference type="ARBA" id="ARBA00023052"/>
    </source>
</evidence>
<dbReference type="CDD" id="cd02004">
    <property type="entry name" value="TPP_BZL_OCoD_HPCL"/>
    <property type="match status" value="1"/>
</dbReference>
<dbReference type="GO" id="GO:0005948">
    <property type="term" value="C:acetolactate synthase complex"/>
    <property type="evidence" value="ECO:0007669"/>
    <property type="project" value="TreeGrafter"/>
</dbReference>
<dbReference type="PANTHER" id="PTHR18968">
    <property type="entry name" value="THIAMINE PYROPHOSPHATE ENZYMES"/>
    <property type="match status" value="1"/>
</dbReference>
<keyword evidence="9" id="KW-1185">Reference proteome</keyword>
<comment type="cofactor">
    <cofactor evidence="1">
        <name>thiamine diphosphate</name>
        <dbReference type="ChEBI" id="CHEBI:58937"/>
    </cofactor>
</comment>
<proteinExistence type="inferred from homology"/>
<evidence type="ECO:0000256" key="4">
    <source>
        <dbReference type="RuleBase" id="RU362132"/>
    </source>
</evidence>
<dbReference type="InterPro" id="IPR029061">
    <property type="entry name" value="THDP-binding"/>
</dbReference>
<dbReference type="GO" id="GO:0009099">
    <property type="term" value="P:L-valine biosynthetic process"/>
    <property type="evidence" value="ECO:0007669"/>
    <property type="project" value="TreeGrafter"/>
</dbReference>
<sequence length="569" mass="62237">MSVHVYERVLQLLEAEGIKTLFGIPDPSFFNMFIRAEQRGWQVIAPHHEEAGAFMAEGLWRMTGTPGVVVGNQGPGVANLVPAAINAAKENAPVIFIGGQRAQIAAQRVRRGRIQYTHQYRYFEEAVKYVGVIQYPEQTDEIIREAFRQALSGTPGPVYIEIPMNAMQAELGELPPPAAPEQYRLVHQPANQQAIDAAAELIRRAQMPLLLIGQGAFTARAHDALAVLAHNLQSPVIHTYPVSSFLAGVEDRTFPCGFSPAGVEAIVNSDLVIAIGTEIGEPVHHGVAGHWAKGNTGRQWIHVESDPLSIGVNRHIDVPLVGDLRDIVPQLNAALKDTPRQRANAVDRWIEMHAEFKTAQRLAAPSGQDLIHPARLMVEATGAIPKDAVFVRDGGATSIYTWTYSQVSPKDSIWNQNFGHLGTGLPYAIGAQLAVGNDRRVVLISGDSAFLFHTSELETAVRKNLPVICIVASDYAWGVEVRGYRGMVGENSPETEAHWGKQVRLDKVAEGYGAHGEFVEREEDIAPAIARALASGKPAVIQIPIDPVANARDVPGHEEYSTWYNDFFY</sequence>
<evidence type="ECO:0000313" key="9">
    <source>
        <dbReference type="Proteomes" id="UP000787472"/>
    </source>
</evidence>
<dbReference type="GO" id="GO:0050660">
    <property type="term" value="F:flavin adenine dinucleotide binding"/>
    <property type="evidence" value="ECO:0007669"/>
    <property type="project" value="TreeGrafter"/>
</dbReference>
<dbReference type="SUPFAM" id="SSF52467">
    <property type="entry name" value="DHS-like NAD/FAD-binding domain"/>
    <property type="match status" value="1"/>
</dbReference>
<evidence type="ECO:0000313" key="8">
    <source>
        <dbReference type="EMBL" id="NHO66008.1"/>
    </source>
</evidence>
<dbReference type="InterPro" id="IPR011766">
    <property type="entry name" value="TPP_enzyme_TPP-bd"/>
</dbReference>
<dbReference type="CDD" id="cd07035">
    <property type="entry name" value="TPP_PYR_POX_like"/>
    <property type="match status" value="1"/>
</dbReference>
<evidence type="ECO:0000256" key="1">
    <source>
        <dbReference type="ARBA" id="ARBA00001964"/>
    </source>
</evidence>
<reference evidence="8" key="1">
    <citation type="submission" date="2020-03" db="EMBL/GenBank/DDBJ databases">
        <authorList>
            <person name="Guo F."/>
        </authorList>
    </citation>
    <scope>NUCLEOTIDE SEQUENCE</scope>
    <source>
        <strain evidence="8">JCM 30134</strain>
    </source>
</reference>
<dbReference type="InterPro" id="IPR045229">
    <property type="entry name" value="TPP_enz"/>
</dbReference>
<keyword evidence="3 4" id="KW-0786">Thiamine pyrophosphate</keyword>
<feature type="domain" description="Thiamine pyrophosphate enzyme central" evidence="5">
    <location>
        <begin position="195"/>
        <end position="331"/>
    </location>
</feature>
<evidence type="ECO:0000259" key="7">
    <source>
        <dbReference type="Pfam" id="PF02776"/>
    </source>
</evidence>
<dbReference type="RefSeq" id="WP_167186005.1">
    <property type="nucleotide sequence ID" value="NZ_JAAONZ010000006.1"/>
</dbReference>
<dbReference type="AlphaFoldDB" id="A0A9E5MM14"/>
<dbReference type="GO" id="GO:0000287">
    <property type="term" value="F:magnesium ion binding"/>
    <property type="evidence" value="ECO:0007669"/>
    <property type="project" value="InterPro"/>
</dbReference>
<dbReference type="InterPro" id="IPR012000">
    <property type="entry name" value="Thiamin_PyroP_enz_cen_dom"/>
</dbReference>